<evidence type="ECO:0008006" key="3">
    <source>
        <dbReference type="Google" id="ProtNLM"/>
    </source>
</evidence>
<dbReference type="AlphaFoldDB" id="A0A7R6R437"/>
<reference evidence="2" key="1">
    <citation type="submission" date="2020-01" db="EMBL/GenBank/DDBJ databases">
        <title>Phosphoaccumulans saitamaens gen. nov., sp. nov., a polyphosphate accumulating bacterium isolated from surface river water.</title>
        <authorList>
            <person name="Watanabe K."/>
            <person name="Suda W."/>
        </authorList>
    </citation>
    <scope>NUCLEOTIDE SEQUENCE [LARGE SCALE GENOMIC DNA]</scope>
    <source>
        <strain evidence="2">ICHIAU1</strain>
    </source>
</reference>
<sequence length="100" mass="10593">MPVAQAKAAAGDGRWESVCTMQGSNQVWVAADMETDSDTQAKPNGHCPLCLMSHMGIAPPSVFDFKVHQNAGAEVGQLAFTAVYLTRAWSEPATGPPAYL</sequence>
<evidence type="ECO:0000313" key="1">
    <source>
        <dbReference type="EMBL" id="BBU68075.1"/>
    </source>
</evidence>
<accession>A0A7R6R437</accession>
<organism evidence="1 2">
    <name type="scientific">Fluviibacter phosphoraccumulans</name>
    <dbReference type="NCBI Taxonomy" id="1751046"/>
    <lineage>
        <taxon>Bacteria</taxon>
        <taxon>Pseudomonadati</taxon>
        <taxon>Pseudomonadota</taxon>
        <taxon>Betaproteobacteria</taxon>
        <taxon>Rhodocyclales</taxon>
        <taxon>Fluviibacteraceae</taxon>
        <taxon>Fluviibacter</taxon>
    </lineage>
</organism>
<gene>
    <name evidence="1" type="ORF">ICHIAU1_03580</name>
</gene>
<name>A0A7R6R437_9RHOO</name>
<keyword evidence="2" id="KW-1185">Reference proteome</keyword>
<evidence type="ECO:0000313" key="2">
    <source>
        <dbReference type="Proteomes" id="UP000463961"/>
    </source>
</evidence>
<dbReference type="Pfam" id="PF11162">
    <property type="entry name" value="DUF2946"/>
    <property type="match status" value="1"/>
</dbReference>
<dbReference type="EMBL" id="AP022345">
    <property type="protein sequence ID" value="BBU68075.1"/>
    <property type="molecule type" value="Genomic_DNA"/>
</dbReference>
<dbReference type="Proteomes" id="UP000463961">
    <property type="component" value="Chromosome"/>
</dbReference>
<proteinExistence type="predicted"/>
<dbReference type="InterPro" id="IPR021333">
    <property type="entry name" value="DUF2946"/>
</dbReference>
<protein>
    <recommendedName>
        <fullName evidence="3">DUF2946 domain-containing protein</fullName>
    </recommendedName>
</protein>